<sequence>MLATSFDVQILGELTKQSPCREADHFIIAYVDGNEVLRSDKVPREPPPQWKEQKRLRFDISSTVRFVVYRRSLLKRLSLKKYYIAEYSGLGIELLDKDIDHELVDRSGNKITPHISIELNLEIESHIDFMKTVDEDVARLTTVQGADAADTVTTIAGQLGTVLQKIVPIVDDFASTHPVMKAAWIVLSSAYKSGRKLLQNQVKEDGLVGDMVESLREMAGVASACQNLLKIGGTIDVIEEIGRCSLEAARIVHDYATPSIRGKASIAARTAKHQLSDMPSRIAKCQKQCLELTEILHGRVQLDTNIRVQGLRDAQKGAFASAFSVIPH</sequence>
<evidence type="ECO:0000313" key="2">
    <source>
        <dbReference type="Proteomes" id="UP000076532"/>
    </source>
</evidence>
<name>A0A166GZI4_9AGAM</name>
<reference evidence="1 2" key="1">
    <citation type="journal article" date="2016" name="Mol. Biol. Evol.">
        <title>Comparative Genomics of Early-Diverging Mushroom-Forming Fungi Provides Insights into the Origins of Lignocellulose Decay Capabilities.</title>
        <authorList>
            <person name="Nagy L.G."/>
            <person name="Riley R."/>
            <person name="Tritt A."/>
            <person name="Adam C."/>
            <person name="Daum C."/>
            <person name="Floudas D."/>
            <person name="Sun H."/>
            <person name="Yadav J.S."/>
            <person name="Pangilinan J."/>
            <person name="Larsson K.H."/>
            <person name="Matsuura K."/>
            <person name="Barry K."/>
            <person name="Labutti K."/>
            <person name="Kuo R."/>
            <person name="Ohm R.A."/>
            <person name="Bhattacharya S.S."/>
            <person name="Shirouzu T."/>
            <person name="Yoshinaga Y."/>
            <person name="Martin F.M."/>
            <person name="Grigoriev I.V."/>
            <person name="Hibbett D.S."/>
        </authorList>
    </citation>
    <scope>NUCLEOTIDE SEQUENCE [LARGE SCALE GENOMIC DNA]</scope>
    <source>
        <strain evidence="1 2">CBS 109695</strain>
    </source>
</reference>
<organism evidence="1 2">
    <name type="scientific">Athelia psychrophila</name>
    <dbReference type="NCBI Taxonomy" id="1759441"/>
    <lineage>
        <taxon>Eukaryota</taxon>
        <taxon>Fungi</taxon>
        <taxon>Dikarya</taxon>
        <taxon>Basidiomycota</taxon>
        <taxon>Agaricomycotina</taxon>
        <taxon>Agaricomycetes</taxon>
        <taxon>Agaricomycetidae</taxon>
        <taxon>Atheliales</taxon>
        <taxon>Atheliaceae</taxon>
        <taxon>Athelia</taxon>
    </lineage>
</organism>
<accession>A0A166GZI4</accession>
<dbReference type="AlphaFoldDB" id="A0A166GZI4"/>
<dbReference type="EMBL" id="KV417574">
    <property type="protein sequence ID" value="KZP18326.1"/>
    <property type="molecule type" value="Genomic_DNA"/>
</dbReference>
<dbReference type="OrthoDB" id="163438at2759"/>
<proteinExistence type="predicted"/>
<dbReference type="STRING" id="436010.A0A166GZI4"/>
<dbReference type="Proteomes" id="UP000076532">
    <property type="component" value="Unassembled WGS sequence"/>
</dbReference>
<protein>
    <recommendedName>
        <fullName evidence="3">C2 domain-containing protein</fullName>
    </recommendedName>
</protein>
<keyword evidence="2" id="KW-1185">Reference proteome</keyword>
<gene>
    <name evidence="1" type="ORF">FIBSPDRAFT_956484</name>
</gene>
<evidence type="ECO:0000313" key="1">
    <source>
        <dbReference type="EMBL" id="KZP18326.1"/>
    </source>
</evidence>
<evidence type="ECO:0008006" key="3">
    <source>
        <dbReference type="Google" id="ProtNLM"/>
    </source>
</evidence>